<dbReference type="Gene3D" id="3.90.230.10">
    <property type="entry name" value="Creatinase/methionine aminopeptidase superfamily"/>
    <property type="match status" value="1"/>
</dbReference>
<feature type="domain" description="Creatinase N-terminal" evidence="5">
    <location>
        <begin position="43"/>
        <end position="127"/>
    </location>
</feature>
<dbReference type="Pfam" id="PF01321">
    <property type="entry name" value="Creatinase_N"/>
    <property type="match status" value="1"/>
</dbReference>
<dbReference type="InterPro" id="IPR036005">
    <property type="entry name" value="Creatinase/aminopeptidase-like"/>
</dbReference>
<dbReference type="AlphaFoldDB" id="A0A1N7FZS9"/>
<evidence type="ECO:0000313" key="6">
    <source>
        <dbReference type="EMBL" id="SIS05860.1"/>
    </source>
</evidence>
<dbReference type="PANTHER" id="PTHR46112">
    <property type="entry name" value="AMINOPEPTIDASE"/>
    <property type="match status" value="1"/>
</dbReference>
<evidence type="ECO:0000256" key="2">
    <source>
        <dbReference type="ARBA" id="ARBA00022801"/>
    </source>
</evidence>
<dbReference type="GO" id="GO:0004177">
    <property type="term" value="F:aminopeptidase activity"/>
    <property type="evidence" value="ECO:0007669"/>
    <property type="project" value="UniProtKB-KW"/>
</dbReference>
<organism evidence="6 7">
    <name type="scientific">Natronorubrum thiooxidans</name>
    <dbReference type="NCBI Taxonomy" id="308853"/>
    <lineage>
        <taxon>Archaea</taxon>
        <taxon>Methanobacteriati</taxon>
        <taxon>Methanobacteriota</taxon>
        <taxon>Stenosarchaea group</taxon>
        <taxon>Halobacteria</taxon>
        <taxon>Halobacteriales</taxon>
        <taxon>Natrialbaceae</taxon>
        <taxon>Natronorubrum</taxon>
    </lineage>
</organism>
<dbReference type="InterPro" id="IPR000994">
    <property type="entry name" value="Pept_M24"/>
</dbReference>
<evidence type="ECO:0000259" key="4">
    <source>
        <dbReference type="Pfam" id="PF00557"/>
    </source>
</evidence>
<dbReference type="PROSITE" id="PS00491">
    <property type="entry name" value="PROLINE_PEPTIDASE"/>
    <property type="match status" value="1"/>
</dbReference>
<name>A0A1N7FZS9_9EURY</name>
<evidence type="ECO:0000256" key="3">
    <source>
        <dbReference type="RuleBase" id="RU000590"/>
    </source>
</evidence>
<keyword evidence="6" id="KW-0645">Protease</keyword>
<evidence type="ECO:0000313" key="7">
    <source>
        <dbReference type="Proteomes" id="UP000185936"/>
    </source>
</evidence>
<protein>
    <submittedName>
        <fullName evidence="6">Xaa-Pro aminopeptidase</fullName>
    </submittedName>
</protein>
<dbReference type="GO" id="GO:0046872">
    <property type="term" value="F:metal ion binding"/>
    <property type="evidence" value="ECO:0007669"/>
    <property type="project" value="UniProtKB-KW"/>
</dbReference>
<dbReference type="InterPro" id="IPR000587">
    <property type="entry name" value="Creatinase_N"/>
</dbReference>
<dbReference type="InterPro" id="IPR001131">
    <property type="entry name" value="Peptidase_M24B_aminopep-P_CS"/>
</dbReference>
<accession>A0A1N7FZS9</accession>
<sequence length="428" mass="46028">MWVRIQPYEASPELPLTPDDSEQYMWPPVRHPAMNVDVDLSPLRESLEAEGIDGYCIDADGTDSDQRYVSGFTAPDPYQTLVTAEGIHLLVSGLEYGRAKADASADSVTRRSAYDYQQLVADHGPYEGKCRMLAAFCADHGVDSLAVPRSFPTGTADGLRAQDLEVTVEPEGIIEGIRATKTDWEREQIQASQRANEAAMATAEALIATADVEDGVLVHDGEPLTSERVKTEIEVTLLRQGCSLDDTIVACGADGADPHNRGSGPLEADELIVIDIFPRDKETGYFADMTRTFARGDPGEEARRRYEVTKAAHEAALEAVEAGVTGADVHDVACDVIEDAGYDTLRSDPSAETGFIHGTGHGVGLDIHEAPSVSPSGGDLEAGHVITIEPGLYDPDVGGVRIEDLVVVTEDGYENLTDYRVALEPTAE</sequence>
<dbReference type="EMBL" id="FTNR01000009">
    <property type="protein sequence ID" value="SIS05860.1"/>
    <property type="molecule type" value="Genomic_DNA"/>
</dbReference>
<dbReference type="PANTHER" id="PTHR46112:SF2">
    <property type="entry name" value="XAA-PRO AMINOPEPTIDASE P-RELATED"/>
    <property type="match status" value="1"/>
</dbReference>
<keyword evidence="7" id="KW-1185">Reference proteome</keyword>
<dbReference type="STRING" id="308853.SAMN05421752_10955"/>
<gene>
    <name evidence="6" type="ORF">SAMN05421752_10955</name>
</gene>
<keyword evidence="6" id="KW-0031">Aminopeptidase</keyword>
<dbReference type="Proteomes" id="UP000185936">
    <property type="component" value="Unassembled WGS sequence"/>
</dbReference>
<proteinExistence type="inferred from homology"/>
<keyword evidence="2" id="KW-0378">Hydrolase</keyword>
<dbReference type="InterPro" id="IPR050659">
    <property type="entry name" value="Peptidase_M24B"/>
</dbReference>
<dbReference type="SUPFAM" id="SSF53092">
    <property type="entry name" value="Creatinase/prolidase N-terminal domain"/>
    <property type="match status" value="1"/>
</dbReference>
<evidence type="ECO:0000259" key="5">
    <source>
        <dbReference type="Pfam" id="PF01321"/>
    </source>
</evidence>
<comment type="similarity">
    <text evidence="3">Belongs to the peptidase M24B family.</text>
</comment>
<evidence type="ECO:0000256" key="1">
    <source>
        <dbReference type="ARBA" id="ARBA00022723"/>
    </source>
</evidence>
<dbReference type="Gene3D" id="3.40.350.10">
    <property type="entry name" value="Creatinase/prolidase N-terminal domain"/>
    <property type="match status" value="1"/>
</dbReference>
<dbReference type="Pfam" id="PF00557">
    <property type="entry name" value="Peptidase_M24"/>
    <property type="match status" value="1"/>
</dbReference>
<dbReference type="InterPro" id="IPR029149">
    <property type="entry name" value="Creatin/AminoP/Spt16_N"/>
</dbReference>
<dbReference type="SUPFAM" id="SSF55920">
    <property type="entry name" value="Creatinase/aminopeptidase"/>
    <property type="match status" value="1"/>
</dbReference>
<reference evidence="7" key="1">
    <citation type="submission" date="2017-01" db="EMBL/GenBank/DDBJ databases">
        <authorList>
            <person name="Varghese N."/>
            <person name="Submissions S."/>
        </authorList>
    </citation>
    <scope>NUCLEOTIDE SEQUENCE [LARGE SCALE GENOMIC DNA]</scope>
    <source>
        <strain evidence="7">type strain: HArc-</strain>
    </source>
</reference>
<feature type="domain" description="Peptidase M24" evidence="4">
    <location>
        <begin position="189"/>
        <end position="410"/>
    </location>
</feature>
<keyword evidence="1 3" id="KW-0479">Metal-binding</keyword>